<evidence type="ECO:0000313" key="1">
    <source>
        <dbReference type="EMBL" id="EEU95405.1"/>
    </source>
</evidence>
<gene>
    <name evidence="1" type="ORF">FAEPRAA2165_03084</name>
</gene>
<accession>C7H9T0</accession>
<name>C7H9T0_FAED2</name>
<keyword evidence="2" id="KW-1185">Reference proteome</keyword>
<reference evidence="1" key="1">
    <citation type="submission" date="2009-08" db="EMBL/GenBank/DDBJ databases">
        <authorList>
            <person name="Weinstock G."/>
            <person name="Sodergren E."/>
            <person name="Clifton S."/>
            <person name="Fulton L."/>
            <person name="Fulton B."/>
            <person name="Courtney L."/>
            <person name="Fronick C."/>
            <person name="Harrison M."/>
            <person name="Strong C."/>
            <person name="Farmer C."/>
            <person name="Delahaunty K."/>
            <person name="Markovic C."/>
            <person name="Hall O."/>
            <person name="Minx P."/>
            <person name="Tomlinson C."/>
            <person name="Mitreva M."/>
            <person name="Nelson J."/>
            <person name="Hou S."/>
            <person name="Wollam A."/>
            <person name="Pepin K.H."/>
            <person name="Johnson M."/>
            <person name="Bhonagiri V."/>
            <person name="Nash W.E."/>
            <person name="Warren W."/>
            <person name="Chinwalla A."/>
            <person name="Mardis E.R."/>
            <person name="Wilson R.K."/>
        </authorList>
    </citation>
    <scope>NUCLEOTIDE SEQUENCE [LARGE SCALE GENOMIC DNA]</scope>
    <source>
        <strain evidence="1">A2-165</strain>
    </source>
</reference>
<organism evidence="1 2">
    <name type="scientific">Faecalibacterium duncaniae (strain DSM 17677 / JCM 31915 / A2-165)</name>
    <name type="common">Faecalibacterium prausnitzii</name>
    <dbReference type="NCBI Taxonomy" id="411483"/>
    <lineage>
        <taxon>Bacteria</taxon>
        <taxon>Bacillati</taxon>
        <taxon>Bacillota</taxon>
        <taxon>Clostridia</taxon>
        <taxon>Eubacteriales</taxon>
        <taxon>Oscillospiraceae</taxon>
        <taxon>Faecalibacterium</taxon>
    </lineage>
</organism>
<sequence length="46" mass="5088">MQKIGTNETLLKTFIQVTSHSQCIYSFYSCVSVIPLYSASESSHGT</sequence>
<dbReference type="AlphaFoldDB" id="C7H9T0"/>
<dbReference type="PROSITE" id="PS51257">
    <property type="entry name" value="PROKAR_LIPOPROTEIN"/>
    <property type="match status" value="1"/>
</dbReference>
<dbReference type="HOGENOM" id="CLU_3183902_0_0_9"/>
<protein>
    <submittedName>
        <fullName evidence="1">Uncharacterized protein</fullName>
    </submittedName>
</protein>
<dbReference type="EMBL" id="ACOP02000081">
    <property type="protein sequence ID" value="EEU95405.1"/>
    <property type="molecule type" value="Genomic_DNA"/>
</dbReference>
<dbReference type="Proteomes" id="UP000004619">
    <property type="component" value="Unassembled WGS sequence"/>
</dbReference>
<evidence type="ECO:0000313" key="2">
    <source>
        <dbReference type="Proteomes" id="UP000004619"/>
    </source>
</evidence>
<dbReference type="STRING" id="411483.FAEPRAA2165_03084"/>
<comment type="caution">
    <text evidence="1">The sequence shown here is derived from an EMBL/GenBank/DDBJ whole genome shotgun (WGS) entry which is preliminary data.</text>
</comment>
<proteinExistence type="predicted"/>